<dbReference type="PANTHER" id="PTHR24421:SF10">
    <property type="entry name" value="NITRATE_NITRITE SENSOR PROTEIN NARQ"/>
    <property type="match status" value="1"/>
</dbReference>
<dbReference type="Gene3D" id="1.20.5.1930">
    <property type="match status" value="1"/>
</dbReference>
<evidence type="ECO:0000313" key="11">
    <source>
        <dbReference type="EMBL" id="SIN76241.1"/>
    </source>
</evidence>
<dbReference type="GO" id="GO:0005524">
    <property type="term" value="F:ATP binding"/>
    <property type="evidence" value="ECO:0007669"/>
    <property type="project" value="UniProtKB-KW"/>
</dbReference>
<dbReference type="SUPFAM" id="SSF55874">
    <property type="entry name" value="ATPase domain of HSP90 chaperone/DNA topoisomerase II/histidine kinase"/>
    <property type="match status" value="1"/>
</dbReference>
<keyword evidence="9" id="KW-0812">Transmembrane</keyword>
<dbReference type="InterPro" id="IPR036890">
    <property type="entry name" value="HATPase_C_sf"/>
</dbReference>
<dbReference type="CDD" id="cd16917">
    <property type="entry name" value="HATPase_UhpB-NarQ-NarX-like"/>
    <property type="match status" value="1"/>
</dbReference>
<feature type="transmembrane region" description="Helical" evidence="9">
    <location>
        <begin position="173"/>
        <end position="198"/>
    </location>
</feature>
<evidence type="ECO:0000256" key="8">
    <source>
        <dbReference type="ARBA" id="ARBA00023012"/>
    </source>
</evidence>
<proteinExistence type="predicted"/>
<dbReference type="STRING" id="232089.SAMN05443544_0924"/>
<evidence type="ECO:0000256" key="3">
    <source>
        <dbReference type="ARBA" id="ARBA00022553"/>
    </source>
</evidence>
<organism evidence="11 12">
    <name type="scientific">Agromyces cerinus subsp. cerinus</name>
    <dbReference type="NCBI Taxonomy" id="232089"/>
    <lineage>
        <taxon>Bacteria</taxon>
        <taxon>Bacillati</taxon>
        <taxon>Actinomycetota</taxon>
        <taxon>Actinomycetes</taxon>
        <taxon>Micrococcales</taxon>
        <taxon>Microbacteriaceae</taxon>
        <taxon>Agromyces</taxon>
    </lineage>
</organism>
<dbReference type="GO" id="GO:0046983">
    <property type="term" value="F:protein dimerization activity"/>
    <property type="evidence" value="ECO:0007669"/>
    <property type="project" value="InterPro"/>
</dbReference>
<keyword evidence="7" id="KW-0067">ATP-binding</keyword>
<dbReference type="InterPro" id="IPR011712">
    <property type="entry name" value="Sig_transdc_His_kin_sub3_dim/P"/>
</dbReference>
<dbReference type="InterPro" id="IPR050482">
    <property type="entry name" value="Sensor_HK_TwoCompSys"/>
</dbReference>
<name>A0A1N6DZQ8_9MICO</name>
<dbReference type="Gene3D" id="3.30.565.10">
    <property type="entry name" value="Histidine kinase-like ATPase, C-terminal domain"/>
    <property type="match status" value="1"/>
</dbReference>
<feature type="transmembrane region" description="Helical" evidence="9">
    <location>
        <begin position="105"/>
        <end position="126"/>
    </location>
</feature>
<dbReference type="PANTHER" id="PTHR24421">
    <property type="entry name" value="NITRATE/NITRITE SENSOR PROTEIN NARX-RELATED"/>
    <property type="match status" value="1"/>
</dbReference>
<feature type="transmembrane region" description="Helical" evidence="9">
    <location>
        <begin position="49"/>
        <end position="70"/>
    </location>
</feature>
<evidence type="ECO:0000256" key="7">
    <source>
        <dbReference type="ARBA" id="ARBA00022840"/>
    </source>
</evidence>
<dbReference type="EC" id="2.7.13.3" evidence="2"/>
<evidence type="ECO:0000256" key="2">
    <source>
        <dbReference type="ARBA" id="ARBA00012438"/>
    </source>
</evidence>
<feature type="transmembrane region" description="Helical" evidence="9">
    <location>
        <begin position="77"/>
        <end position="93"/>
    </location>
</feature>
<protein>
    <recommendedName>
        <fullName evidence="2">histidine kinase</fullName>
        <ecNumber evidence="2">2.7.13.3</ecNumber>
    </recommendedName>
</protein>
<keyword evidence="5" id="KW-0547">Nucleotide-binding</keyword>
<sequence length="438" mass="46444">MVDSGAATGPYVCPVDLKSSRPSWLLLLAPAAGVAYIVLWWIAEAGRLGNAPLGPIVTVLPFIAFGLAIAISQRWPAVALGLIGAVLVLQLLVESARFGSTSWPAYLPLLYAMFNISAFGSVIVHWVSLPVAVVYAVTVTLLLTLRSFGAAEWPVLYSPQSARDYQLGGEFEVVGMFAAVCVIAVGLAVGAWCAGLAMRMARQAIAVRRHAQALERDLAVVEVELVALSEREQLAQEVHDVMAHSLAVIAAQADGTRMTDDSLSTSSRNALSTIADTARDGLTELRQLLDSGPVLGEAERPKITDLQALLDRVRAAGIACVHAEFGESKPLSPIQQLSVFRIVQEALTNAVRHADTDGSTTVTLDWRGPGLALMIATPASMTGATRPGRGIRGMQERAQIAGGWLTASVDEGDAFIVNAFIPVDEPARPTRPEIEAAV</sequence>
<feature type="domain" description="Signal transduction histidine kinase subgroup 3 dimerisation and phosphoacceptor" evidence="10">
    <location>
        <begin position="230"/>
        <end position="290"/>
    </location>
</feature>
<dbReference type="Pfam" id="PF07730">
    <property type="entry name" value="HisKA_3"/>
    <property type="match status" value="1"/>
</dbReference>
<feature type="transmembrane region" description="Helical" evidence="9">
    <location>
        <begin position="24"/>
        <end position="43"/>
    </location>
</feature>
<dbReference type="Proteomes" id="UP000184699">
    <property type="component" value="Unassembled WGS sequence"/>
</dbReference>
<gene>
    <name evidence="11" type="ORF">SAMN05443544_0924</name>
</gene>
<evidence type="ECO:0000313" key="12">
    <source>
        <dbReference type="Proteomes" id="UP000184699"/>
    </source>
</evidence>
<reference evidence="12" key="1">
    <citation type="submission" date="2016-11" db="EMBL/GenBank/DDBJ databases">
        <authorList>
            <person name="Varghese N."/>
            <person name="Submissions S."/>
        </authorList>
    </citation>
    <scope>NUCLEOTIDE SEQUENCE [LARGE SCALE GENOMIC DNA]</scope>
    <source>
        <strain evidence="12">DSM 8595</strain>
    </source>
</reference>
<evidence type="ECO:0000256" key="6">
    <source>
        <dbReference type="ARBA" id="ARBA00022777"/>
    </source>
</evidence>
<evidence type="ECO:0000256" key="9">
    <source>
        <dbReference type="SAM" id="Phobius"/>
    </source>
</evidence>
<dbReference type="GO" id="GO:0016020">
    <property type="term" value="C:membrane"/>
    <property type="evidence" value="ECO:0007669"/>
    <property type="project" value="InterPro"/>
</dbReference>
<keyword evidence="12" id="KW-1185">Reference proteome</keyword>
<keyword evidence="8" id="KW-0902">Two-component regulatory system</keyword>
<keyword evidence="9" id="KW-0472">Membrane</keyword>
<dbReference type="AlphaFoldDB" id="A0A1N6DZQ8"/>
<keyword evidence="9" id="KW-1133">Transmembrane helix</keyword>
<feature type="transmembrane region" description="Helical" evidence="9">
    <location>
        <begin position="133"/>
        <end position="153"/>
    </location>
</feature>
<dbReference type="EMBL" id="FSRJ01000001">
    <property type="protein sequence ID" value="SIN76241.1"/>
    <property type="molecule type" value="Genomic_DNA"/>
</dbReference>
<accession>A0A1N6DZQ8</accession>
<evidence type="ECO:0000256" key="1">
    <source>
        <dbReference type="ARBA" id="ARBA00000085"/>
    </source>
</evidence>
<comment type="catalytic activity">
    <reaction evidence="1">
        <text>ATP + protein L-histidine = ADP + protein N-phospho-L-histidine.</text>
        <dbReference type="EC" id="2.7.13.3"/>
    </reaction>
</comment>
<evidence type="ECO:0000259" key="10">
    <source>
        <dbReference type="Pfam" id="PF07730"/>
    </source>
</evidence>
<evidence type="ECO:0000256" key="4">
    <source>
        <dbReference type="ARBA" id="ARBA00022679"/>
    </source>
</evidence>
<dbReference type="GO" id="GO:0000155">
    <property type="term" value="F:phosphorelay sensor kinase activity"/>
    <property type="evidence" value="ECO:0007669"/>
    <property type="project" value="InterPro"/>
</dbReference>
<evidence type="ECO:0000256" key="5">
    <source>
        <dbReference type="ARBA" id="ARBA00022741"/>
    </source>
</evidence>
<keyword evidence="3" id="KW-0597">Phosphoprotein</keyword>
<keyword evidence="4" id="KW-0808">Transferase</keyword>
<keyword evidence="6 11" id="KW-0418">Kinase</keyword>